<evidence type="ECO:0000256" key="2">
    <source>
        <dbReference type="ARBA" id="ARBA00022475"/>
    </source>
</evidence>
<dbReference type="GO" id="GO:0046688">
    <property type="term" value="P:response to copper ion"/>
    <property type="evidence" value="ECO:0007669"/>
    <property type="project" value="InterPro"/>
</dbReference>
<dbReference type="SUPFAM" id="SSF81296">
    <property type="entry name" value="E set domains"/>
    <property type="match status" value="1"/>
</dbReference>
<dbReference type="GO" id="GO:0005507">
    <property type="term" value="F:copper ion binding"/>
    <property type="evidence" value="ECO:0007669"/>
    <property type="project" value="InterPro"/>
</dbReference>
<keyword evidence="5" id="KW-0732">Signal</keyword>
<dbReference type="GO" id="GO:0042597">
    <property type="term" value="C:periplasmic space"/>
    <property type="evidence" value="ECO:0007669"/>
    <property type="project" value="InterPro"/>
</dbReference>
<protein>
    <recommendedName>
        <fullName evidence="15">Copper resistance protein CopC</fullName>
    </recommendedName>
</protein>
<evidence type="ECO:0000256" key="6">
    <source>
        <dbReference type="ARBA" id="ARBA00022989"/>
    </source>
</evidence>
<evidence type="ECO:0000256" key="10">
    <source>
        <dbReference type="SAM" id="Phobius"/>
    </source>
</evidence>
<dbReference type="InterPro" id="IPR014755">
    <property type="entry name" value="Cu-Rt/internalin_Ig-like"/>
</dbReference>
<accession>A0A086Y736</accession>
<dbReference type="Pfam" id="PF05425">
    <property type="entry name" value="CopD"/>
    <property type="match status" value="1"/>
</dbReference>
<evidence type="ECO:0000256" key="9">
    <source>
        <dbReference type="SAM" id="MobiDB-lite"/>
    </source>
</evidence>
<proteinExistence type="predicted"/>
<evidence type="ECO:0000256" key="5">
    <source>
        <dbReference type="ARBA" id="ARBA00022729"/>
    </source>
</evidence>
<feature type="region of interest" description="Disordered" evidence="9">
    <location>
        <begin position="243"/>
        <end position="280"/>
    </location>
</feature>
<name>A0A086Y736_9RHOB</name>
<feature type="domain" description="Copper resistance protein D" evidence="12">
    <location>
        <begin position="401"/>
        <end position="490"/>
    </location>
</feature>
<dbReference type="InterPro" id="IPR007348">
    <property type="entry name" value="CopC_dom"/>
</dbReference>
<gene>
    <name evidence="13" type="ORF">CN97_14950</name>
</gene>
<keyword evidence="14" id="KW-1185">Reference proteome</keyword>
<keyword evidence="8 10" id="KW-0472">Membrane</keyword>
<evidence type="ECO:0000256" key="1">
    <source>
        <dbReference type="ARBA" id="ARBA00004651"/>
    </source>
</evidence>
<evidence type="ECO:0000313" key="13">
    <source>
        <dbReference type="EMBL" id="KFI30086.1"/>
    </source>
</evidence>
<dbReference type="Gene3D" id="2.60.40.1220">
    <property type="match status" value="1"/>
</dbReference>
<keyword evidence="3 10" id="KW-0812">Transmembrane</keyword>
<organism evidence="13 14">
    <name type="scientific">Haematobacter massiliensis</name>
    <dbReference type="NCBI Taxonomy" id="195105"/>
    <lineage>
        <taxon>Bacteria</taxon>
        <taxon>Pseudomonadati</taxon>
        <taxon>Pseudomonadota</taxon>
        <taxon>Alphaproteobacteria</taxon>
        <taxon>Rhodobacterales</taxon>
        <taxon>Paracoccaceae</taxon>
        <taxon>Haematobacter</taxon>
    </lineage>
</organism>
<evidence type="ECO:0000256" key="3">
    <source>
        <dbReference type="ARBA" id="ARBA00022692"/>
    </source>
</evidence>
<keyword evidence="4" id="KW-0479">Metal-binding</keyword>
<reference evidence="13 14" key="1">
    <citation type="submission" date="2014-03" db="EMBL/GenBank/DDBJ databases">
        <title>Genome of Haematobacter massiliensis CCUG 47968.</title>
        <authorList>
            <person name="Wang D."/>
            <person name="Wang G."/>
        </authorList>
    </citation>
    <scope>NUCLEOTIDE SEQUENCE [LARGE SCALE GENOMIC DNA]</scope>
    <source>
        <strain evidence="13 14">CCUG 47968</strain>
    </source>
</reference>
<evidence type="ECO:0000313" key="14">
    <source>
        <dbReference type="Proteomes" id="UP000028826"/>
    </source>
</evidence>
<dbReference type="InterPro" id="IPR008457">
    <property type="entry name" value="Cu-R_CopD_dom"/>
</dbReference>
<evidence type="ECO:0000256" key="4">
    <source>
        <dbReference type="ARBA" id="ARBA00022723"/>
    </source>
</evidence>
<dbReference type="EMBL" id="JGYG01000004">
    <property type="protein sequence ID" value="KFI30086.1"/>
    <property type="molecule type" value="Genomic_DNA"/>
</dbReference>
<keyword evidence="6 10" id="KW-1133">Transmembrane helix</keyword>
<feature type="transmembrane region" description="Helical" evidence="10">
    <location>
        <begin position="340"/>
        <end position="360"/>
    </location>
</feature>
<evidence type="ECO:0000256" key="7">
    <source>
        <dbReference type="ARBA" id="ARBA00023008"/>
    </source>
</evidence>
<keyword evidence="2" id="KW-1003">Cell membrane</keyword>
<evidence type="ECO:0008006" key="15">
    <source>
        <dbReference type="Google" id="ProtNLM"/>
    </source>
</evidence>
<feature type="transmembrane region" description="Helical" evidence="10">
    <location>
        <begin position="175"/>
        <end position="196"/>
    </location>
</feature>
<feature type="transmembrane region" description="Helical" evidence="10">
    <location>
        <begin position="372"/>
        <end position="392"/>
    </location>
</feature>
<dbReference type="InterPro" id="IPR032694">
    <property type="entry name" value="CopC/D"/>
</dbReference>
<evidence type="ECO:0000259" key="12">
    <source>
        <dbReference type="Pfam" id="PF05425"/>
    </source>
</evidence>
<feature type="domain" description="CopC" evidence="11">
    <location>
        <begin position="28"/>
        <end position="119"/>
    </location>
</feature>
<dbReference type="PANTHER" id="PTHR34820">
    <property type="entry name" value="INNER MEMBRANE PROTEIN YEBZ"/>
    <property type="match status" value="1"/>
</dbReference>
<feature type="transmembrane region" description="Helical" evidence="10">
    <location>
        <begin position="216"/>
        <end position="234"/>
    </location>
</feature>
<sequence length="611" mass="62910">MAGRLHLVALLVSALLLPSLLPGRVEAHAGLISVTPPDGIVLEIPPSELTLTFDEPVRPLVARLTAPDGRTVMLEGARVEGDRVIWPLPALPGKGSHVLSWRATAADGHALSGGTVFSIGEASGGASVDTGTPLATRLGLWIARTALLATTLLAVGSRVFAAFSGGRHWRAGKRAVLIGLALVPIVAGLQGLDLLGLPPAALLTAPPWAEAMTGPARLAFTLTALALLVSLVGGDRDTAANLAARHNPENGPGSGRARPAPGGPFGKRTQETSLTAPGRNSARLVSVWHDRQDATAIAAATTPVAAMVTTAPLPAGAPVAAARRPAEITRGPAPRTAERASALLALGLTMAAAVVTGHAATAPPQLLMRPAVALHVLGAVLWLGTLVPLAASLRAGELTPLRRFSAAAPVVVGLLVASGAALAAVQLGRAEALFTTAYGKVLLVKLALVLGMLGLAALNRLRFSASPKLLRRSIAAEVVLGLLVIATLSLWRFTPPPRTLPAPLIPAVQQITFPGGDGLSARLTVAPGVAGPVTVVVDDVRRAGQSFAPPAIHIEFSKPAYGLGPFAQDLQPGQPARFVLPLDGFWVVRLTLRLSDFENRETKEIVTLTPR</sequence>
<feature type="transmembrane region" description="Helical" evidence="10">
    <location>
        <begin position="404"/>
        <end position="425"/>
    </location>
</feature>
<dbReference type="STRING" id="195105.CN97_14950"/>
<dbReference type="GO" id="GO:0005886">
    <property type="term" value="C:plasma membrane"/>
    <property type="evidence" value="ECO:0007669"/>
    <property type="project" value="UniProtKB-SubCell"/>
</dbReference>
<dbReference type="GO" id="GO:0006825">
    <property type="term" value="P:copper ion transport"/>
    <property type="evidence" value="ECO:0007669"/>
    <property type="project" value="InterPro"/>
</dbReference>
<evidence type="ECO:0000256" key="8">
    <source>
        <dbReference type="ARBA" id="ARBA00023136"/>
    </source>
</evidence>
<dbReference type="Proteomes" id="UP000028826">
    <property type="component" value="Unassembled WGS sequence"/>
</dbReference>
<dbReference type="AlphaFoldDB" id="A0A086Y736"/>
<comment type="caution">
    <text evidence="13">The sequence shown here is derived from an EMBL/GenBank/DDBJ whole genome shotgun (WGS) entry which is preliminary data.</text>
</comment>
<dbReference type="eggNOG" id="COG1276">
    <property type="taxonomic scope" value="Bacteria"/>
</dbReference>
<dbReference type="InterPro" id="IPR014756">
    <property type="entry name" value="Ig_E-set"/>
</dbReference>
<feature type="transmembrane region" description="Helical" evidence="10">
    <location>
        <begin position="437"/>
        <end position="458"/>
    </location>
</feature>
<dbReference type="PANTHER" id="PTHR34820:SF4">
    <property type="entry name" value="INNER MEMBRANE PROTEIN YEBZ"/>
    <property type="match status" value="1"/>
</dbReference>
<keyword evidence="7" id="KW-0186">Copper</keyword>
<feature type="transmembrane region" description="Helical" evidence="10">
    <location>
        <begin position="141"/>
        <end position="163"/>
    </location>
</feature>
<comment type="subcellular location">
    <subcellularLocation>
        <location evidence="1">Cell membrane</location>
        <topology evidence="1">Multi-pass membrane protein</topology>
    </subcellularLocation>
</comment>
<dbReference type="eggNOG" id="COG2372">
    <property type="taxonomic scope" value="Bacteria"/>
</dbReference>
<dbReference type="Pfam" id="PF04234">
    <property type="entry name" value="CopC"/>
    <property type="match status" value="1"/>
</dbReference>
<evidence type="ECO:0000259" key="11">
    <source>
        <dbReference type="Pfam" id="PF04234"/>
    </source>
</evidence>
<feature type="transmembrane region" description="Helical" evidence="10">
    <location>
        <begin position="470"/>
        <end position="491"/>
    </location>
</feature>